<evidence type="ECO:0000313" key="2">
    <source>
        <dbReference type="EMBL" id="RJP56236.1"/>
    </source>
</evidence>
<keyword evidence="1" id="KW-0812">Transmembrane</keyword>
<gene>
    <name evidence="2" type="ORF">C4541_12795</name>
</gene>
<sequence length="61" mass="7765">MYFLYRYNYLISIPIITIIVLFSFIFQQFIDSFYIYNTENMLYITYLLKKQYVYAYFNYTR</sequence>
<keyword evidence="1" id="KW-0472">Membrane</keyword>
<comment type="caution">
    <text evidence="2">The sequence shown here is derived from an EMBL/GenBank/DDBJ whole genome shotgun (WGS) entry which is preliminary data.</text>
</comment>
<dbReference type="Proteomes" id="UP000266426">
    <property type="component" value="Unassembled WGS sequence"/>
</dbReference>
<organism evidence="2 3">
    <name type="scientific">Candidatus Auribacter fodinae</name>
    <dbReference type="NCBI Taxonomy" id="2093366"/>
    <lineage>
        <taxon>Bacteria</taxon>
        <taxon>Pseudomonadati</taxon>
        <taxon>Candidatus Auribacterota</taxon>
        <taxon>Candidatus Auribacteria</taxon>
        <taxon>Candidatus Auribacterales</taxon>
        <taxon>Candidatus Auribacteraceae</taxon>
        <taxon>Candidatus Auribacter</taxon>
    </lineage>
</organism>
<name>A0A3A4QVU7_9BACT</name>
<dbReference type="AlphaFoldDB" id="A0A3A4QVU7"/>
<dbReference type="EMBL" id="QZJZ01000098">
    <property type="protein sequence ID" value="RJP56236.1"/>
    <property type="molecule type" value="Genomic_DNA"/>
</dbReference>
<evidence type="ECO:0000256" key="1">
    <source>
        <dbReference type="SAM" id="Phobius"/>
    </source>
</evidence>
<reference evidence="2 3" key="1">
    <citation type="journal article" date="2017" name="ISME J.">
        <title>Energy and carbon metabolisms in a deep terrestrial subsurface fluid microbial community.</title>
        <authorList>
            <person name="Momper L."/>
            <person name="Jungbluth S.P."/>
            <person name="Lee M.D."/>
            <person name="Amend J.P."/>
        </authorList>
    </citation>
    <scope>NUCLEOTIDE SEQUENCE [LARGE SCALE GENOMIC DNA]</scope>
    <source>
        <strain evidence="2">SURF_26</strain>
    </source>
</reference>
<accession>A0A3A4QVU7</accession>
<proteinExistence type="predicted"/>
<evidence type="ECO:0000313" key="3">
    <source>
        <dbReference type="Proteomes" id="UP000266426"/>
    </source>
</evidence>
<keyword evidence="1" id="KW-1133">Transmembrane helix</keyword>
<protein>
    <submittedName>
        <fullName evidence="2">Uncharacterized protein</fullName>
    </submittedName>
</protein>
<feature type="transmembrane region" description="Helical" evidence="1">
    <location>
        <begin position="7"/>
        <end position="30"/>
    </location>
</feature>